<keyword evidence="1" id="KW-1133">Transmembrane helix</keyword>
<evidence type="ECO:0000313" key="3">
    <source>
        <dbReference type="Proteomes" id="UP000825729"/>
    </source>
</evidence>
<name>A0AAV7FBY4_ARIFI</name>
<comment type="caution">
    <text evidence="2">The sequence shown here is derived from an EMBL/GenBank/DDBJ whole genome shotgun (WGS) entry which is preliminary data.</text>
</comment>
<proteinExistence type="predicted"/>
<accession>A0AAV7FBY4</accession>
<evidence type="ECO:0000313" key="2">
    <source>
        <dbReference type="EMBL" id="KAG9458504.1"/>
    </source>
</evidence>
<keyword evidence="1" id="KW-0812">Transmembrane</keyword>
<organism evidence="2 3">
    <name type="scientific">Aristolochia fimbriata</name>
    <name type="common">White veined hardy Dutchman's pipe vine</name>
    <dbReference type="NCBI Taxonomy" id="158543"/>
    <lineage>
        <taxon>Eukaryota</taxon>
        <taxon>Viridiplantae</taxon>
        <taxon>Streptophyta</taxon>
        <taxon>Embryophyta</taxon>
        <taxon>Tracheophyta</taxon>
        <taxon>Spermatophyta</taxon>
        <taxon>Magnoliopsida</taxon>
        <taxon>Magnoliidae</taxon>
        <taxon>Piperales</taxon>
        <taxon>Aristolochiaceae</taxon>
        <taxon>Aristolochia</taxon>
    </lineage>
</organism>
<keyword evidence="1" id="KW-0472">Membrane</keyword>
<dbReference type="EMBL" id="JAINDJ010000002">
    <property type="protein sequence ID" value="KAG9458504.1"/>
    <property type="molecule type" value="Genomic_DNA"/>
</dbReference>
<gene>
    <name evidence="2" type="ORF">H6P81_003012</name>
</gene>
<dbReference type="Proteomes" id="UP000825729">
    <property type="component" value="Unassembled WGS sequence"/>
</dbReference>
<keyword evidence="3" id="KW-1185">Reference proteome</keyword>
<dbReference type="AlphaFoldDB" id="A0AAV7FBY4"/>
<sequence>MECTMENYSSTLAAGFFTVCLLAFSLGGFVGYVIAISGGITVNDQISMLKNQHFRLSAKGILNINDSIILRISFPQALKSVGEDRNRLIFQLFDLTNPSWEAIDASYSKLGESQQERALCVPAQEAEDSPCKQKRERWISVRERIDLFERLIKKGANVTTPPAEQKKRKKRKRVKTVLDRFQGFGSAFDAMFDDHRYEISDPVAKFFVTHDRSS</sequence>
<reference evidence="2 3" key="1">
    <citation type="submission" date="2021-07" db="EMBL/GenBank/DDBJ databases">
        <title>The Aristolochia fimbriata genome: insights into angiosperm evolution, floral development and chemical biosynthesis.</title>
        <authorList>
            <person name="Jiao Y."/>
        </authorList>
    </citation>
    <scope>NUCLEOTIDE SEQUENCE [LARGE SCALE GENOMIC DNA]</scope>
    <source>
        <strain evidence="2">IBCAS-2021</strain>
        <tissue evidence="2">Leaf</tissue>
    </source>
</reference>
<feature type="transmembrane region" description="Helical" evidence="1">
    <location>
        <begin position="12"/>
        <end position="35"/>
    </location>
</feature>
<evidence type="ECO:0000256" key="1">
    <source>
        <dbReference type="SAM" id="Phobius"/>
    </source>
</evidence>
<protein>
    <submittedName>
        <fullName evidence="2">Uncharacterized protein</fullName>
    </submittedName>
</protein>